<keyword evidence="2" id="KW-1185">Reference proteome</keyword>
<reference evidence="1 2" key="1">
    <citation type="journal article" date="2024" name="Plant Biotechnol. J.">
        <title>Dendrobium thyrsiflorum genome and its molecular insights into genes involved in important horticultural traits.</title>
        <authorList>
            <person name="Chen B."/>
            <person name="Wang J.Y."/>
            <person name="Zheng P.J."/>
            <person name="Li K.L."/>
            <person name="Liang Y.M."/>
            <person name="Chen X.F."/>
            <person name="Zhang C."/>
            <person name="Zhao X."/>
            <person name="He X."/>
            <person name="Zhang G.Q."/>
            <person name="Liu Z.J."/>
            <person name="Xu Q."/>
        </authorList>
    </citation>
    <scope>NUCLEOTIDE SEQUENCE [LARGE SCALE GENOMIC DNA]</scope>
    <source>
        <strain evidence="1">GZMU011</strain>
    </source>
</reference>
<comment type="caution">
    <text evidence="1">The sequence shown here is derived from an EMBL/GenBank/DDBJ whole genome shotgun (WGS) entry which is preliminary data.</text>
</comment>
<dbReference type="EMBL" id="JANQDX010000001">
    <property type="protein sequence ID" value="KAL0928624.1"/>
    <property type="molecule type" value="Genomic_DNA"/>
</dbReference>
<accession>A0ABD0VU28</accession>
<proteinExistence type="predicted"/>
<gene>
    <name evidence="1" type="ORF">M5K25_000530</name>
</gene>
<sequence>MYNQVHTNWRNHLITLTMNSLVYIMYNKRLKNMNLKKKWLKNDEEFLICKDMTSDDEGYVDDEVEVIPSEL</sequence>
<dbReference type="Proteomes" id="UP001552299">
    <property type="component" value="Unassembled WGS sequence"/>
</dbReference>
<organism evidence="1 2">
    <name type="scientific">Dendrobium thyrsiflorum</name>
    <name type="common">Pinecone-like raceme dendrobium</name>
    <name type="synonym">Orchid</name>
    <dbReference type="NCBI Taxonomy" id="117978"/>
    <lineage>
        <taxon>Eukaryota</taxon>
        <taxon>Viridiplantae</taxon>
        <taxon>Streptophyta</taxon>
        <taxon>Embryophyta</taxon>
        <taxon>Tracheophyta</taxon>
        <taxon>Spermatophyta</taxon>
        <taxon>Magnoliopsida</taxon>
        <taxon>Liliopsida</taxon>
        <taxon>Asparagales</taxon>
        <taxon>Orchidaceae</taxon>
        <taxon>Epidendroideae</taxon>
        <taxon>Malaxideae</taxon>
        <taxon>Dendrobiinae</taxon>
        <taxon>Dendrobium</taxon>
    </lineage>
</organism>
<evidence type="ECO:0000313" key="2">
    <source>
        <dbReference type="Proteomes" id="UP001552299"/>
    </source>
</evidence>
<name>A0ABD0VU28_DENTH</name>
<dbReference type="AlphaFoldDB" id="A0ABD0VU28"/>
<evidence type="ECO:0000313" key="1">
    <source>
        <dbReference type="EMBL" id="KAL0928624.1"/>
    </source>
</evidence>
<protein>
    <submittedName>
        <fullName evidence="1">Uncharacterized protein</fullName>
    </submittedName>
</protein>